<dbReference type="Pfam" id="PF03982">
    <property type="entry name" value="DAGAT"/>
    <property type="match status" value="1"/>
</dbReference>
<evidence type="ECO:0000256" key="11">
    <source>
        <dbReference type="SAM" id="MobiDB-lite"/>
    </source>
</evidence>
<sequence>MSEKTLGLTKGSRSAGDFQGMLRSPSGQLLTSLHQESKWEEEGGWRPISKDRRKSHRMERDASLVQLLNLLDPDSLVDKPLDESLGAPSVLSRLDSDSFGEQHSTLSRRGVALVGGVSTCGWYLLRLMLRDLFQGSLGGRRRLDVELHALGTCHALGWLVFLIRKMQLPAQNLPKYCSRALAASLGFYLHDCWVLRGTLLNSPAMFAHQASVAVTIASILRSKGVAWLAPALMSLSVPTLVQNLLLLCGSLGVPANRLEVRGLRLLWFASFAASKLALVPLWLQHCDSPELHQPHLLPGKVSYLLGLGLNIFFMLSAARDLPHYLKPAGSIASVAAAYAVPLKGARAVSTTIVASVCLGSIFGSYLSAPVAAILALLSSRRGASRRLKLLAGGSCAFIALDQFLPMPQECNPAVRYLLPFLRRVKGAFRHRFYPHERLELKNNRHYLLAVTPHGFFPWGVAAIIIDLLEQGYLPNFVGASVLGALPVAGRLLRNFGYRPATRTEVQQCLKKEYPRNVTIIIPGGIREMFCVRQDIEVSAANLRAGFAELAVEGGAMLLPGYMFGGTQLYQVASGWLGELFEQLSRRLKTSVTLFHGRWGTLLPYPHQLGCALGEAIDCREMRDVQAVQKLWVERMRQTFEENK</sequence>
<name>A0A813KHX7_POLGL</name>
<evidence type="ECO:0000256" key="9">
    <source>
        <dbReference type="ARBA" id="ARBA00023136"/>
    </source>
</evidence>
<dbReference type="AlphaFoldDB" id="A0A813KHX7"/>
<feature type="transmembrane region" description="Helical" evidence="12">
    <location>
        <begin position="295"/>
        <end position="317"/>
    </location>
</feature>
<keyword evidence="8" id="KW-0443">Lipid metabolism</keyword>
<keyword evidence="5 12" id="KW-0812">Transmembrane</keyword>
<reference evidence="13" key="1">
    <citation type="submission" date="2021-02" db="EMBL/GenBank/DDBJ databases">
        <authorList>
            <person name="Dougan E. K."/>
            <person name="Rhodes N."/>
            <person name="Thang M."/>
            <person name="Chan C."/>
        </authorList>
    </citation>
    <scope>NUCLEOTIDE SEQUENCE</scope>
</reference>
<evidence type="ECO:0000256" key="7">
    <source>
        <dbReference type="ARBA" id="ARBA00022989"/>
    </source>
</evidence>
<dbReference type="InterPro" id="IPR007130">
    <property type="entry name" value="DAGAT"/>
</dbReference>
<evidence type="ECO:0000313" key="13">
    <source>
        <dbReference type="EMBL" id="CAE8700442.1"/>
    </source>
</evidence>
<protein>
    <recommendedName>
        <fullName evidence="15">Acyltransferase</fullName>
    </recommendedName>
</protein>
<comment type="subcellular location">
    <subcellularLocation>
        <location evidence="1">Endoplasmic reticulum membrane</location>
        <topology evidence="1">Multi-pass membrane protein</topology>
    </subcellularLocation>
</comment>
<evidence type="ECO:0000256" key="6">
    <source>
        <dbReference type="ARBA" id="ARBA00022824"/>
    </source>
</evidence>
<evidence type="ECO:0000256" key="8">
    <source>
        <dbReference type="ARBA" id="ARBA00023098"/>
    </source>
</evidence>
<dbReference type="GO" id="GO:0005789">
    <property type="term" value="C:endoplasmic reticulum membrane"/>
    <property type="evidence" value="ECO:0007669"/>
    <property type="project" value="UniProtKB-SubCell"/>
</dbReference>
<feature type="transmembrane region" description="Helical" evidence="12">
    <location>
        <begin position="446"/>
        <end position="465"/>
    </location>
</feature>
<keyword evidence="10" id="KW-0012">Acyltransferase</keyword>
<feature type="non-terminal residue" evidence="13">
    <location>
        <position position="643"/>
    </location>
</feature>
<feature type="transmembrane region" description="Helical" evidence="12">
    <location>
        <begin position="227"/>
        <end position="253"/>
    </location>
</feature>
<feature type="region of interest" description="Disordered" evidence="11">
    <location>
        <begin position="1"/>
        <end position="23"/>
    </location>
</feature>
<evidence type="ECO:0000256" key="1">
    <source>
        <dbReference type="ARBA" id="ARBA00004477"/>
    </source>
</evidence>
<feature type="transmembrane region" description="Helical" evidence="12">
    <location>
        <begin position="265"/>
        <end position="283"/>
    </location>
</feature>
<feature type="transmembrane region" description="Helical" evidence="12">
    <location>
        <begin position="352"/>
        <end position="377"/>
    </location>
</feature>
<evidence type="ECO:0000256" key="4">
    <source>
        <dbReference type="ARBA" id="ARBA00022679"/>
    </source>
</evidence>
<keyword evidence="3" id="KW-0444">Lipid biosynthesis</keyword>
<evidence type="ECO:0000256" key="10">
    <source>
        <dbReference type="ARBA" id="ARBA00023315"/>
    </source>
</evidence>
<evidence type="ECO:0000256" key="2">
    <source>
        <dbReference type="ARBA" id="ARBA00005420"/>
    </source>
</evidence>
<dbReference type="Proteomes" id="UP000626109">
    <property type="component" value="Unassembled WGS sequence"/>
</dbReference>
<dbReference type="PANTHER" id="PTHR12317:SF63">
    <property type="entry name" value="DIACYLGLYCEROL O-ACYLTRANSFERASE 2"/>
    <property type="match status" value="1"/>
</dbReference>
<keyword evidence="9 12" id="KW-0472">Membrane</keyword>
<gene>
    <name evidence="13" type="ORF">PGLA2088_LOCUS31629</name>
</gene>
<evidence type="ECO:0000256" key="12">
    <source>
        <dbReference type="SAM" id="Phobius"/>
    </source>
</evidence>
<evidence type="ECO:0008006" key="15">
    <source>
        <dbReference type="Google" id="ProtNLM"/>
    </source>
</evidence>
<keyword evidence="4" id="KW-0808">Transferase</keyword>
<keyword evidence="6" id="KW-0256">Endoplasmic reticulum</keyword>
<evidence type="ECO:0000256" key="5">
    <source>
        <dbReference type="ARBA" id="ARBA00022692"/>
    </source>
</evidence>
<dbReference type="EMBL" id="CAJNNW010029495">
    <property type="protein sequence ID" value="CAE8700442.1"/>
    <property type="molecule type" value="Genomic_DNA"/>
</dbReference>
<feature type="transmembrane region" description="Helical" evidence="12">
    <location>
        <begin position="471"/>
        <end position="492"/>
    </location>
</feature>
<dbReference type="GO" id="GO:0019432">
    <property type="term" value="P:triglyceride biosynthetic process"/>
    <property type="evidence" value="ECO:0007669"/>
    <property type="project" value="TreeGrafter"/>
</dbReference>
<evidence type="ECO:0000256" key="3">
    <source>
        <dbReference type="ARBA" id="ARBA00022516"/>
    </source>
</evidence>
<proteinExistence type="inferred from homology"/>
<keyword evidence="7 12" id="KW-1133">Transmembrane helix</keyword>
<organism evidence="13 14">
    <name type="scientific">Polarella glacialis</name>
    <name type="common">Dinoflagellate</name>
    <dbReference type="NCBI Taxonomy" id="89957"/>
    <lineage>
        <taxon>Eukaryota</taxon>
        <taxon>Sar</taxon>
        <taxon>Alveolata</taxon>
        <taxon>Dinophyceae</taxon>
        <taxon>Suessiales</taxon>
        <taxon>Suessiaceae</taxon>
        <taxon>Polarella</taxon>
    </lineage>
</organism>
<evidence type="ECO:0000313" key="14">
    <source>
        <dbReference type="Proteomes" id="UP000626109"/>
    </source>
</evidence>
<dbReference type="PANTHER" id="PTHR12317">
    <property type="entry name" value="DIACYLGLYCEROL O-ACYLTRANSFERASE"/>
    <property type="match status" value="1"/>
</dbReference>
<accession>A0A813KHX7</accession>
<comment type="caution">
    <text evidence="13">The sequence shown here is derived from an EMBL/GenBank/DDBJ whole genome shotgun (WGS) entry which is preliminary data.</text>
</comment>
<dbReference type="GO" id="GO:0004144">
    <property type="term" value="F:diacylglycerol O-acyltransferase activity"/>
    <property type="evidence" value="ECO:0007669"/>
    <property type="project" value="TreeGrafter"/>
</dbReference>
<comment type="similarity">
    <text evidence="2">Belongs to the diacylglycerol acyltransferase family.</text>
</comment>